<evidence type="ECO:0000313" key="2">
    <source>
        <dbReference type="Proteomes" id="UP000789525"/>
    </source>
</evidence>
<sequence>MSEAATAQDNSQEAQQADFKQGGTPEKATSQEPEEEEQASETLYIQNLNDKVKLAFVDVVAHRNLRMRGQAFVSFLTTDVAQKAMKEVNKFPLYGKPMQITFAKTRSEAVVKALSPAEFEAFHVERIKQKKRSRWDNPVRKKLKMKKDALATGVMPDTGAAGPRRPTVQMPDEYLPPNKILFVQNLPQDITKEALMLLFSPYKKDIAFIEYADEGSATVAKDALHNSKLGEGKIKKMKRYFYGASVISFGRQFVRAREISLLSH</sequence>
<comment type="caution">
    <text evidence="1">The sequence shown here is derived from an EMBL/GenBank/DDBJ whole genome shotgun (WGS) entry which is preliminary data.</text>
</comment>
<dbReference type="Proteomes" id="UP000789525">
    <property type="component" value="Unassembled WGS sequence"/>
</dbReference>
<proteinExistence type="predicted"/>
<gene>
    <name evidence="1" type="ORF">ACOLOM_LOCUS3678</name>
</gene>
<dbReference type="EMBL" id="CAJVPT010005563">
    <property type="protein sequence ID" value="CAG8521493.1"/>
    <property type="molecule type" value="Genomic_DNA"/>
</dbReference>
<accession>A0ACA9LBJ2</accession>
<protein>
    <submittedName>
        <fullName evidence="1">9570_t:CDS:1</fullName>
    </submittedName>
</protein>
<evidence type="ECO:0000313" key="1">
    <source>
        <dbReference type="EMBL" id="CAG8521493.1"/>
    </source>
</evidence>
<reference evidence="1" key="1">
    <citation type="submission" date="2021-06" db="EMBL/GenBank/DDBJ databases">
        <authorList>
            <person name="Kallberg Y."/>
            <person name="Tangrot J."/>
            <person name="Rosling A."/>
        </authorList>
    </citation>
    <scope>NUCLEOTIDE SEQUENCE</scope>
    <source>
        <strain evidence="1">CL356</strain>
    </source>
</reference>
<name>A0ACA9LBJ2_9GLOM</name>
<organism evidence="1 2">
    <name type="scientific">Acaulospora colombiana</name>
    <dbReference type="NCBI Taxonomy" id="27376"/>
    <lineage>
        <taxon>Eukaryota</taxon>
        <taxon>Fungi</taxon>
        <taxon>Fungi incertae sedis</taxon>
        <taxon>Mucoromycota</taxon>
        <taxon>Glomeromycotina</taxon>
        <taxon>Glomeromycetes</taxon>
        <taxon>Diversisporales</taxon>
        <taxon>Acaulosporaceae</taxon>
        <taxon>Acaulospora</taxon>
    </lineage>
</organism>
<keyword evidence="2" id="KW-1185">Reference proteome</keyword>